<dbReference type="OrthoDB" id="9786940at2"/>
<comment type="caution">
    <text evidence="3">The sequence shown here is derived from an EMBL/GenBank/DDBJ whole genome shotgun (WGS) entry which is preliminary data.</text>
</comment>
<dbReference type="PIRSF" id="PIRSF015582">
    <property type="entry name" value="Cit_lyase_B"/>
    <property type="match status" value="1"/>
</dbReference>
<dbReference type="InterPro" id="IPR011206">
    <property type="entry name" value="Citrate_lyase_beta/mcl1/mcl2"/>
</dbReference>
<gene>
    <name evidence="3" type="ORF">EJ104_07600</name>
</gene>
<dbReference type="AlphaFoldDB" id="A0A431VUI5"/>
<name>A0A431VUI5_9DEIO</name>
<dbReference type="InterPro" id="IPR040442">
    <property type="entry name" value="Pyrv_kinase-like_dom_sf"/>
</dbReference>
<dbReference type="InterPro" id="IPR015813">
    <property type="entry name" value="Pyrv/PenolPyrv_kinase-like_dom"/>
</dbReference>
<dbReference type="Gene3D" id="3.20.20.60">
    <property type="entry name" value="Phosphoenolpyruvate-binding domains"/>
    <property type="match status" value="1"/>
</dbReference>
<reference evidence="3 4" key="1">
    <citation type="submission" date="2018-12" db="EMBL/GenBank/DDBJ databases">
        <title>Deinococcus radiophilus ATCC 27603 genome sequencing and assembly.</title>
        <authorList>
            <person name="Maclea K.S."/>
            <person name="Maynard C.R."/>
        </authorList>
    </citation>
    <scope>NUCLEOTIDE SEQUENCE [LARGE SCALE GENOMIC DNA]</scope>
    <source>
        <strain evidence="3 4">ATCC 27603</strain>
    </source>
</reference>
<feature type="binding site" evidence="2">
    <location>
        <position position="168"/>
    </location>
    <ligand>
        <name>Mg(2+)</name>
        <dbReference type="ChEBI" id="CHEBI:18420"/>
    </ligand>
</feature>
<evidence type="ECO:0000256" key="1">
    <source>
        <dbReference type="ARBA" id="ARBA00022842"/>
    </source>
</evidence>
<dbReference type="PANTHER" id="PTHR11105">
    <property type="entry name" value="CITRATE LYASE SUBUNIT BETA-RELATED"/>
    <property type="match status" value="1"/>
</dbReference>
<dbReference type="GO" id="GO:0003824">
    <property type="term" value="F:catalytic activity"/>
    <property type="evidence" value="ECO:0007669"/>
    <property type="project" value="InterPro"/>
</dbReference>
<dbReference type="EMBL" id="RXPE01000013">
    <property type="protein sequence ID" value="RTR26852.1"/>
    <property type="molecule type" value="Genomic_DNA"/>
</dbReference>
<dbReference type="GO" id="GO:0046872">
    <property type="term" value="F:metal ion binding"/>
    <property type="evidence" value="ECO:0007669"/>
    <property type="project" value="UniProtKB-KW"/>
</dbReference>
<protein>
    <submittedName>
        <fullName evidence="3">Uncharacterized protein</fullName>
    </submittedName>
</protein>
<dbReference type="Proteomes" id="UP000277766">
    <property type="component" value="Unassembled WGS sequence"/>
</dbReference>
<dbReference type="SUPFAM" id="SSF51621">
    <property type="entry name" value="Phosphoenolpyruvate/pyruvate domain"/>
    <property type="match status" value="1"/>
</dbReference>
<keyword evidence="4" id="KW-1185">Reference proteome</keyword>
<evidence type="ECO:0000313" key="3">
    <source>
        <dbReference type="EMBL" id="RTR26852.1"/>
    </source>
</evidence>
<dbReference type="PANTHER" id="PTHR11105:SF0">
    <property type="entry name" value="CITRAMALYL-COA LYASE, MITOCHONDRIAL"/>
    <property type="match status" value="1"/>
</dbReference>
<proteinExistence type="predicted"/>
<evidence type="ECO:0000313" key="4">
    <source>
        <dbReference type="Proteomes" id="UP000277766"/>
    </source>
</evidence>
<dbReference type="InterPro" id="IPR039480">
    <property type="entry name" value="C-C_Bond_Lyase-like"/>
</dbReference>
<keyword evidence="2" id="KW-0479">Metal-binding</keyword>
<sequence length="315" mass="34823">MNVPDLRPVPQPWHLGASMYTPATHPDLYAVGTGRYPGLTSVIFCTEDAVRAEDVPAALRQLEVVLPRLAGQPGPLRFVRVRSPQVLAALLTFDLSALDGLVLPKIHAGNLPEYMEVLHRSPYARLGVMPTLETPETFSAREMIRLRDLLLSEGWAEQTVTLRIGGNDLMSALGVRRRPGQTLYEGPLATTIGQLVGTFRPYGLSLSSPVYEVFSDLETLAREIQQDLDYGLTGKTIVHPTQLRTVLDGFQVGRSDYAEAQAILREDAPAVFQLNGRMCEPTTHRHWAEQVLLRAELYGVMPQFHSTERAGTETG</sequence>
<accession>A0A431VUI5</accession>
<dbReference type="InterPro" id="IPR040186">
    <property type="entry name" value="Citramalyl-CoA_lyase"/>
</dbReference>
<keyword evidence="1 2" id="KW-0460">Magnesium</keyword>
<dbReference type="Pfam" id="PF15617">
    <property type="entry name" value="C-C_Bond_Lyase"/>
    <property type="match status" value="1"/>
</dbReference>
<evidence type="ECO:0000256" key="2">
    <source>
        <dbReference type="PIRSR" id="PIRSR015582-2"/>
    </source>
</evidence>
<organism evidence="3 4">
    <name type="scientific">Deinococcus radiophilus</name>
    <dbReference type="NCBI Taxonomy" id="32062"/>
    <lineage>
        <taxon>Bacteria</taxon>
        <taxon>Thermotogati</taxon>
        <taxon>Deinococcota</taxon>
        <taxon>Deinococci</taxon>
        <taxon>Deinococcales</taxon>
        <taxon>Deinococcaceae</taxon>
        <taxon>Deinococcus</taxon>
    </lineage>
</organism>
<dbReference type="RefSeq" id="WP_126352153.1">
    <property type="nucleotide sequence ID" value="NZ_JBHSVX010000006.1"/>
</dbReference>